<evidence type="ECO:0000256" key="3">
    <source>
        <dbReference type="ARBA" id="ARBA00022722"/>
    </source>
</evidence>
<evidence type="ECO:0000313" key="8">
    <source>
        <dbReference type="EMBL" id="AFD07610.1"/>
    </source>
</evidence>
<dbReference type="PROSITE" id="PS00648">
    <property type="entry name" value="RIBONUCLEASE_P"/>
    <property type="match status" value="1"/>
</dbReference>
<dbReference type="Proteomes" id="UP000007590">
    <property type="component" value="Chromosome"/>
</dbReference>
<keyword evidence="4 7" id="KW-0255">Endonuclease</keyword>
<dbReference type="KEGG" id="scn:Solca_2576"/>
<keyword evidence="2 7" id="KW-0819">tRNA processing</keyword>
<dbReference type="EMBL" id="CP003349">
    <property type="protein sequence ID" value="AFD07610.1"/>
    <property type="molecule type" value="Genomic_DNA"/>
</dbReference>
<evidence type="ECO:0000256" key="6">
    <source>
        <dbReference type="ARBA" id="ARBA00022884"/>
    </source>
</evidence>
<keyword evidence="5 7" id="KW-0378">Hydrolase</keyword>
<comment type="similarity">
    <text evidence="7">Belongs to the RnpA family.</text>
</comment>
<evidence type="ECO:0000256" key="7">
    <source>
        <dbReference type="HAMAP-Rule" id="MF_00227"/>
    </source>
</evidence>
<dbReference type="SUPFAM" id="SSF54211">
    <property type="entry name" value="Ribosomal protein S5 domain 2-like"/>
    <property type="match status" value="1"/>
</dbReference>
<dbReference type="PANTHER" id="PTHR33992">
    <property type="entry name" value="RIBONUCLEASE P PROTEIN COMPONENT"/>
    <property type="match status" value="1"/>
</dbReference>
<keyword evidence="9" id="KW-1185">Reference proteome</keyword>
<dbReference type="PANTHER" id="PTHR33992:SF1">
    <property type="entry name" value="RIBONUCLEASE P PROTEIN COMPONENT"/>
    <property type="match status" value="1"/>
</dbReference>
<dbReference type="GO" id="GO:0042781">
    <property type="term" value="F:3'-tRNA processing endoribonuclease activity"/>
    <property type="evidence" value="ECO:0007669"/>
    <property type="project" value="TreeGrafter"/>
</dbReference>
<evidence type="ECO:0000256" key="5">
    <source>
        <dbReference type="ARBA" id="ARBA00022801"/>
    </source>
</evidence>
<dbReference type="GO" id="GO:0001682">
    <property type="term" value="P:tRNA 5'-leader removal"/>
    <property type="evidence" value="ECO:0007669"/>
    <property type="project" value="UniProtKB-UniRule"/>
</dbReference>
<protein>
    <recommendedName>
        <fullName evidence="7">Ribonuclease P protein component</fullName>
        <shortName evidence="7">RNase P protein</shortName>
        <shortName evidence="7">RNaseP protein</shortName>
        <ecNumber evidence="7">3.1.26.5</ecNumber>
    </recommendedName>
    <alternativeName>
        <fullName evidence="7">Protein C5</fullName>
    </alternativeName>
</protein>
<gene>
    <name evidence="7" type="primary">rnpA</name>
    <name evidence="8" type="ordered locus">Solca_2576</name>
</gene>
<comment type="function">
    <text evidence="1 7">RNaseP catalyzes the removal of the 5'-leader sequence from pre-tRNA to produce the mature 5'-terminus. It can also cleave other RNA substrates such as 4.5S RNA. The protein component plays an auxiliary but essential role in vivo by binding to the 5'-leader sequence and broadening the substrate specificity of the ribozyme.</text>
</comment>
<dbReference type="GO" id="GO:0000049">
    <property type="term" value="F:tRNA binding"/>
    <property type="evidence" value="ECO:0007669"/>
    <property type="project" value="UniProtKB-UniRule"/>
</dbReference>
<name>H8KRM9_SOLCM</name>
<dbReference type="Pfam" id="PF00825">
    <property type="entry name" value="Ribonuclease_P"/>
    <property type="match status" value="1"/>
</dbReference>
<dbReference type="GO" id="GO:0030677">
    <property type="term" value="C:ribonuclease P complex"/>
    <property type="evidence" value="ECO:0007669"/>
    <property type="project" value="TreeGrafter"/>
</dbReference>
<accession>H8KRM9</accession>
<dbReference type="Gene3D" id="3.30.230.10">
    <property type="match status" value="1"/>
</dbReference>
<dbReference type="EC" id="3.1.26.5" evidence="7"/>
<sequence length="134" mass="15930">MNTFKKEERLCSKKLIGELLQNGSSFLVYPFRVVWVNQPADLPRPFPAQILISVSKKRFKRANKRNYIKRLVREAYRVNKQEFLYHSLEEQNMAVAFMCSYIGNEIFTYTELEKKLKLLLERLKKEVVKSLPKV</sequence>
<dbReference type="STRING" id="929556.Solca_2576"/>
<keyword evidence="6 7" id="KW-0694">RNA-binding</keyword>
<dbReference type="GO" id="GO:0004526">
    <property type="term" value="F:ribonuclease P activity"/>
    <property type="evidence" value="ECO:0007669"/>
    <property type="project" value="UniProtKB-UniRule"/>
</dbReference>
<dbReference type="RefSeq" id="WP_014680837.1">
    <property type="nucleotide sequence ID" value="NC_017770.1"/>
</dbReference>
<dbReference type="AlphaFoldDB" id="H8KRM9"/>
<evidence type="ECO:0000256" key="2">
    <source>
        <dbReference type="ARBA" id="ARBA00022694"/>
    </source>
</evidence>
<evidence type="ECO:0000256" key="4">
    <source>
        <dbReference type="ARBA" id="ARBA00022759"/>
    </source>
</evidence>
<dbReference type="InterPro" id="IPR020539">
    <property type="entry name" value="RNase_P_CS"/>
</dbReference>
<reference evidence="8" key="1">
    <citation type="submission" date="2012-02" db="EMBL/GenBank/DDBJ databases">
        <title>The complete genome of Solitalea canadensis DSM 3403.</title>
        <authorList>
            <consortium name="US DOE Joint Genome Institute (JGI-PGF)"/>
            <person name="Lucas S."/>
            <person name="Copeland A."/>
            <person name="Lapidus A."/>
            <person name="Glavina del Rio T."/>
            <person name="Dalin E."/>
            <person name="Tice H."/>
            <person name="Bruce D."/>
            <person name="Goodwin L."/>
            <person name="Pitluck S."/>
            <person name="Peters L."/>
            <person name="Ovchinnikova G."/>
            <person name="Lu M."/>
            <person name="Kyrpides N."/>
            <person name="Mavromatis K."/>
            <person name="Ivanova N."/>
            <person name="Brettin T."/>
            <person name="Detter J.C."/>
            <person name="Han C."/>
            <person name="Larimer F."/>
            <person name="Land M."/>
            <person name="Hauser L."/>
            <person name="Markowitz V."/>
            <person name="Cheng J.-F."/>
            <person name="Hugenholtz P."/>
            <person name="Woyke T."/>
            <person name="Wu D."/>
            <person name="Spring S."/>
            <person name="Schroeder M."/>
            <person name="Kopitz M."/>
            <person name="Brambilla E."/>
            <person name="Klenk H.-P."/>
            <person name="Eisen J.A."/>
        </authorList>
    </citation>
    <scope>NUCLEOTIDE SEQUENCE</scope>
    <source>
        <strain evidence="8">DSM 3403</strain>
    </source>
</reference>
<evidence type="ECO:0000313" key="9">
    <source>
        <dbReference type="Proteomes" id="UP000007590"/>
    </source>
</evidence>
<keyword evidence="3 7" id="KW-0540">Nuclease</keyword>
<dbReference type="HAMAP" id="MF_00227">
    <property type="entry name" value="RNase_P"/>
    <property type="match status" value="1"/>
</dbReference>
<evidence type="ECO:0000256" key="1">
    <source>
        <dbReference type="ARBA" id="ARBA00002663"/>
    </source>
</evidence>
<organism evidence="8 9">
    <name type="scientific">Solitalea canadensis (strain ATCC 29591 / DSM 3403 / JCM 21819 / LMG 8368 / NBRC 15130 / NCIMB 12057 / USAM 9D)</name>
    <name type="common">Flexibacter canadensis</name>
    <dbReference type="NCBI Taxonomy" id="929556"/>
    <lineage>
        <taxon>Bacteria</taxon>
        <taxon>Pseudomonadati</taxon>
        <taxon>Bacteroidota</taxon>
        <taxon>Sphingobacteriia</taxon>
        <taxon>Sphingobacteriales</taxon>
        <taxon>Sphingobacteriaceae</taxon>
        <taxon>Solitalea</taxon>
    </lineage>
</organism>
<comment type="catalytic activity">
    <reaction evidence="7">
        <text>Endonucleolytic cleavage of RNA, removing 5'-extranucleotides from tRNA precursor.</text>
        <dbReference type="EC" id="3.1.26.5"/>
    </reaction>
</comment>
<dbReference type="eggNOG" id="COG0594">
    <property type="taxonomic scope" value="Bacteria"/>
</dbReference>
<dbReference type="InterPro" id="IPR000100">
    <property type="entry name" value="RNase_P"/>
</dbReference>
<dbReference type="InterPro" id="IPR020568">
    <property type="entry name" value="Ribosomal_Su5_D2-typ_SF"/>
</dbReference>
<dbReference type="HOGENOM" id="CLU_117179_1_0_10"/>
<comment type="subunit">
    <text evidence="7">Consists of a catalytic RNA component (M1 or rnpB) and a protein subunit.</text>
</comment>
<proteinExistence type="inferred from homology"/>
<dbReference type="InterPro" id="IPR014721">
    <property type="entry name" value="Ribsml_uS5_D2-typ_fold_subgr"/>
</dbReference>